<dbReference type="RefSeq" id="XP_043160950.1">
    <property type="nucleotide sequence ID" value="XM_043305015.1"/>
</dbReference>
<dbReference type="PANTHER" id="PTHR36452:SF1">
    <property type="entry name" value="DUF2461 DOMAIN-CONTAINING PROTEIN"/>
    <property type="match status" value="1"/>
</dbReference>
<dbReference type="InterPro" id="IPR012808">
    <property type="entry name" value="CHP02453"/>
</dbReference>
<protein>
    <recommendedName>
        <fullName evidence="4">DUF2461 domain protein</fullName>
    </recommendedName>
</protein>
<evidence type="ECO:0000313" key="2">
    <source>
        <dbReference type="EMBL" id="GIJ90204.1"/>
    </source>
</evidence>
<evidence type="ECO:0000256" key="1">
    <source>
        <dbReference type="SAM" id="MobiDB-lite"/>
    </source>
</evidence>
<dbReference type="Proteomes" id="UP001043456">
    <property type="component" value="Unassembled WGS sequence"/>
</dbReference>
<organism evidence="2 3">
    <name type="scientific">Aspergillus pseudoviridinutans</name>
    <dbReference type="NCBI Taxonomy" id="1517512"/>
    <lineage>
        <taxon>Eukaryota</taxon>
        <taxon>Fungi</taxon>
        <taxon>Dikarya</taxon>
        <taxon>Ascomycota</taxon>
        <taxon>Pezizomycotina</taxon>
        <taxon>Eurotiomycetes</taxon>
        <taxon>Eurotiomycetidae</taxon>
        <taxon>Eurotiales</taxon>
        <taxon>Aspergillaceae</taxon>
        <taxon>Aspergillus</taxon>
        <taxon>Aspergillus subgen. Fumigati</taxon>
    </lineage>
</organism>
<dbReference type="Pfam" id="PF09365">
    <property type="entry name" value="DUF2461"/>
    <property type="match status" value="2"/>
</dbReference>
<feature type="compositionally biased region" description="Basic and acidic residues" evidence="1">
    <location>
        <begin position="137"/>
        <end position="148"/>
    </location>
</feature>
<comment type="caution">
    <text evidence="2">The sequence shown here is derived from an EMBL/GenBank/DDBJ whole genome shotgun (WGS) entry which is preliminary data.</text>
</comment>
<accession>A0A9P3EVY2</accession>
<feature type="compositionally biased region" description="Acidic residues" evidence="1">
    <location>
        <begin position="98"/>
        <end position="108"/>
    </location>
</feature>
<keyword evidence="3" id="KW-1185">Reference proteome</keyword>
<dbReference type="OrthoDB" id="2537769at2759"/>
<reference evidence="2 3" key="1">
    <citation type="submission" date="2018-10" db="EMBL/GenBank/DDBJ databases">
        <title>Pan-genome distribution and transcriptional activeness of fungal secondary metabolism genes in Aspergillus section Fumigati.</title>
        <authorList>
            <person name="Takahashi H."/>
            <person name="Umemura M."/>
            <person name="Ninomiya A."/>
            <person name="Kusuya Y."/>
            <person name="Urayama S."/>
            <person name="Shimizu M."/>
            <person name="Watanabe A."/>
            <person name="Kamei K."/>
            <person name="Yaguchi T."/>
            <person name="Hagiwara D."/>
        </authorList>
    </citation>
    <scope>NUCLEOTIDE SEQUENCE [LARGE SCALE GENOMIC DNA]</scope>
    <source>
        <strain evidence="2 3">IFM 55266</strain>
    </source>
</reference>
<feature type="compositionally biased region" description="Basic residues" evidence="1">
    <location>
        <begin position="48"/>
        <end position="57"/>
    </location>
</feature>
<name>A0A9P3EVY2_9EURO</name>
<dbReference type="PANTHER" id="PTHR36452">
    <property type="entry name" value="CHROMOSOME 12, WHOLE GENOME SHOTGUN SEQUENCE"/>
    <property type="match status" value="1"/>
</dbReference>
<evidence type="ECO:0000313" key="3">
    <source>
        <dbReference type="Proteomes" id="UP001043456"/>
    </source>
</evidence>
<dbReference type="NCBIfam" id="TIGR02453">
    <property type="entry name" value="TIGR02453 family protein"/>
    <property type="match status" value="1"/>
</dbReference>
<sequence>MPRRSSRAVPAPAAAPAPTPKRRASDRISAGSKTDPKRQRYNSTTAKKAVRSTARKSKYFEDEGHEESDPESSHAFEVGEDSGSAYEDTNLSSPSTEPEFEEPEALSTDEERTKRSTTKKAKPSGGRKTPVKSGARRNRENKEEDHPNEQIAASLKDKELWREGVSTGLGPGKEVFIKKPKARDPGDIPYRDDTLHPNTMLFLQDLAKHNDRQWLKAHDADYRASKKDWETFVESLTEKISELDSTIPELPAKDIVFRIHRDIRFSKDPTPYKTHFSAAWSRTGKKGPYAAYYVHLQPGSCFVGSGLWHPEADKLALLREDIDHSSHRLKAVLRRPDMRREFFNGIPDDEKKAVQAFVSQNKESALKTKPKPRSGSRELPVLGARVLTPKTSRVGSLQAYEPESIFARPRKRSTHNSGLLKLGSWDQRGNAIVVPPELLLVSKSFLHRLICFHGSPSAYWRGYEADNENIELLRLRSFTIGKPLSDSEFMASNVQERIAAIIGVMEPFVTYLNSVVMPDPVDQDTGSESDSA</sequence>
<dbReference type="EMBL" id="BHVY01000006">
    <property type="protein sequence ID" value="GIJ90204.1"/>
    <property type="molecule type" value="Genomic_DNA"/>
</dbReference>
<gene>
    <name evidence="2" type="ORF">Asppvi_009157</name>
</gene>
<proteinExistence type="predicted"/>
<dbReference type="GeneID" id="67007767"/>
<feature type="region of interest" description="Disordered" evidence="1">
    <location>
        <begin position="1"/>
        <end position="159"/>
    </location>
</feature>
<evidence type="ECO:0008006" key="4">
    <source>
        <dbReference type="Google" id="ProtNLM"/>
    </source>
</evidence>
<dbReference type="AlphaFoldDB" id="A0A9P3EVY2"/>